<dbReference type="SUPFAM" id="SSF50978">
    <property type="entry name" value="WD40 repeat-like"/>
    <property type="match status" value="1"/>
</dbReference>
<organism evidence="5 6">
    <name type="scientific">Penicillium cf. viridicatum</name>
    <dbReference type="NCBI Taxonomy" id="2972119"/>
    <lineage>
        <taxon>Eukaryota</taxon>
        <taxon>Fungi</taxon>
        <taxon>Dikarya</taxon>
        <taxon>Ascomycota</taxon>
        <taxon>Pezizomycotina</taxon>
        <taxon>Eurotiomycetes</taxon>
        <taxon>Eurotiomycetidae</taxon>
        <taxon>Eurotiales</taxon>
        <taxon>Aspergillaceae</taxon>
        <taxon>Penicillium</taxon>
    </lineage>
</organism>
<sequence>MPTIPDWVLDSKLETHFPPGGKYETVHTYYEQESLSQRPTKKSEHWQREKKIGGGGFGEVWLERCTKGNSHGHDVRAIKQMEVRRQYERCFVKSFGWYQTEASLFIAMEYLELGDLQDYVLDQSQPLPEFEAQRIMSQILEGLDLMHENGYAHRDLKPNNILLRSCPPNDWWVKIADFGISKRIEDDLGKSTTMKGTFGYIAPELFGFTPKGTPYAVDIWAAGEIMFQILTKQPTFKHPGLVFNYVQTPSIFPSNQLLANEVSQPGVEFVLSLMHPTAGRISAKDALQHSWIDQPLPYNRKSAPLAYKEAHSTSSLDSVTEKFASWNTIKSPESPTTSAPDSMTGKFVSSNTIKPAEAFETFIPKTEELKTTSFQTSTNETVKFRPVQQKRRKSANTVRMILPKTLEGHYGRVTSVVFSPDGKLVASGSTDGRVKVWNTITGTIHKTFEGHSRWVTSVAFSTDSKFVASGSRDSTVNVWNIPTGDIHRKLEGNMLGRHSQWVTSTAFSPDGIFLASAAGYITLWNTTTGEVHCTIDSIVNSVAFSPDGMLLVSGSEHNTVELWNTITGDFHKMLDGHSDNVNSAAFSPDGTFVVSGSEDNTVKVWNTMTGAIYKTLEGHSGGVTSVAFSPNGELVASGSDDGTVKLWNTMTGAIYKTLEGHSGWVTSVAFSPNGRLVASGSIDQTIRLWDARF</sequence>
<dbReference type="GO" id="GO:0004672">
    <property type="term" value="F:protein kinase activity"/>
    <property type="evidence" value="ECO:0007669"/>
    <property type="project" value="InterPro"/>
</dbReference>
<dbReference type="InterPro" id="IPR036322">
    <property type="entry name" value="WD40_repeat_dom_sf"/>
</dbReference>
<evidence type="ECO:0000313" key="5">
    <source>
        <dbReference type="EMBL" id="KAJ5193471.1"/>
    </source>
</evidence>
<dbReference type="PROSITE" id="PS50011">
    <property type="entry name" value="PROTEIN_KINASE_DOM"/>
    <property type="match status" value="1"/>
</dbReference>
<dbReference type="Proteomes" id="UP001150942">
    <property type="component" value="Unassembled WGS sequence"/>
</dbReference>
<feature type="domain" description="Protein kinase" evidence="4">
    <location>
        <begin position="46"/>
        <end position="292"/>
    </location>
</feature>
<dbReference type="InterPro" id="IPR008271">
    <property type="entry name" value="Ser/Thr_kinase_AS"/>
</dbReference>
<keyword evidence="2" id="KW-0677">Repeat</keyword>
<proteinExistence type="predicted"/>
<dbReference type="InterPro" id="IPR001680">
    <property type="entry name" value="WD40_rpt"/>
</dbReference>
<dbReference type="PROSITE" id="PS00108">
    <property type="entry name" value="PROTEIN_KINASE_ST"/>
    <property type="match status" value="1"/>
</dbReference>
<name>A0A9W9JFN7_9EURO</name>
<dbReference type="InterPro" id="IPR015943">
    <property type="entry name" value="WD40/YVTN_repeat-like_dom_sf"/>
</dbReference>
<evidence type="ECO:0000256" key="3">
    <source>
        <dbReference type="PROSITE-ProRule" id="PRU00221"/>
    </source>
</evidence>
<reference evidence="5" key="2">
    <citation type="journal article" date="2023" name="IMA Fungus">
        <title>Comparative genomic study of the Penicillium genus elucidates a diverse pangenome and 15 lateral gene transfer events.</title>
        <authorList>
            <person name="Petersen C."/>
            <person name="Sorensen T."/>
            <person name="Nielsen M.R."/>
            <person name="Sondergaard T.E."/>
            <person name="Sorensen J.L."/>
            <person name="Fitzpatrick D.A."/>
            <person name="Frisvad J.C."/>
            <person name="Nielsen K.L."/>
        </authorList>
    </citation>
    <scope>NUCLEOTIDE SEQUENCE</scope>
    <source>
        <strain evidence="5">IBT 20477</strain>
    </source>
</reference>
<dbReference type="SMART" id="SM00220">
    <property type="entry name" value="S_TKc"/>
    <property type="match status" value="1"/>
</dbReference>
<dbReference type="PROSITE" id="PS50082">
    <property type="entry name" value="WD_REPEATS_2"/>
    <property type="match status" value="6"/>
</dbReference>
<feature type="repeat" description="WD" evidence="3">
    <location>
        <begin position="616"/>
        <end position="657"/>
    </location>
</feature>
<dbReference type="InterPro" id="IPR011009">
    <property type="entry name" value="Kinase-like_dom_sf"/>
</dbReference>
<gene>
    <name evidence="5" type="ORF">N7449_009613</name>
</gene>
<dbReference type="PANTHER" id="PTHR19879:SF9">
    <property type="entry name" value="TRANSCRIPTION INITIATION FACTOR TFIID SUBUNIT 5"/>
    <property type="match status" value="1"/>
</dbReference>
<reference evidence="5" key="1">
    <citation type="submission" date="2022-11" db="EMBL/GenBank/DDBJ databases">
        <authorList>
            <person name="Petersen C."/>
        </authorList>
    </citation>
    <scope>NUCLEOTIDE SEQUENCE</scope>
    <source>
        <strain evidence="5">IBT 20477</strain>
    </source>
</reference>
<dbReference type="EMBL" id="JAPQKQ010000006">
    <property type="protein sequence ID" value="KAJ5193471.1"/>
    <property type="molecule type" value="Genomic_DNA"/>
</dbReference>
<dbReference type="Gene3D" id="1.10.510.10">
    <property type="entry name" value="Transferase(Phosphotransferase) domain 1"/>
    <property type="match status" value="1"/>
</dbReference>
<dbReference type="AlphaFoldDB" id="A0A9W9JFN7"/>
<dbReference type="PROSITE" id="PS50294">
    <property type="entry name" value="WD_REPEATS_REGION"/>
    <property type="match status" value="6"/>
</dbReference>
<evidence type="ECO:0000313" key="6">
    <source>
        <dbReference type="Proteomes" id="UP001150942"/>
    </source>
</evidence>
<dbReference type="PANTHER" id="PTHR19879">
    <property type="entry name" value="TRANSCRIPTION INITIATION FACTOR TFIID"/>
    <property type="match status" value="1"/>
</dbReference>
<keyword evidence="6" id="KW-1185">Reference proteome</keyword>
<dbReference type="Pfam" id="PF00069">
    <property type="entry name" value="Pkinase"/>
    <property type="match status" value="1"/>
</dbReference>
<feature type="repeat" description="WD" evidence="3">
    <location>
        <begin position="658"/>
        <end position="693"/>
    </location>
</feature>
<dbReference type="CDD" id="cd00200">
    <property type="entry name" value="WD40"/>
    <property type="match status" value="1"/>
</dbReference>
<dbReference type="Gene3D" id="2.130.10.10">
    <property type="entry name" value="YVTN repeat-like/Quinoprotein amine dehydrogenase"/>
    <property type="match status" value="3"/>
</dbReference>
<dbReference type="SMART" id="SM00320">
    <property type="entry name" value="WD40"/>
    <property type="match status" value="7"/>
</dbReference>
<dbReference type="PRINTS" id="PR00320">
    <property type="entry name" value="GPROTEINBRPT"/>
</dbReference>
<dbReference type="SUPFAM" id="SSF56112">
    <property type="entry name" value="Protein kinase-like (PK-like)"/>
    <property type="match status" value="1"/>
</dbReference>
<dbReference type="InterPro" id="IPR000719">
    <property type="entry name" value="Prot_kinase_dom"/>
</dbReference>
<keyword evidence="1 3" id="KW-0853">WD repeat</keyword>
<evidence type="ECO:0000256" key="1">
    <source>
        <dbReference type="ARBA" id="ARBA00022574"/>
    </source>
</evidence>
<feature type="repeat" description="WD" evidence="3">
    <location>
        <begin position="406"/>
        <end position="447"/>
    </location>
</feature>
<dbReference type="InterPro" id="IPR020472">
    <property type="entry name" value="WD40_PAC1"/>
</dbReference>
<dbReference type="OrthoDB" id="10252171at2759"/>
<evidence type="ECO:0000256" key="2">
    <source>
        <dbReference type="ARBA" id="ARBA00022737"/>
    </source>
</evidence>
<accession>A0A9W9JFN7</accession>
<dbReference type="InterPro" id="IPR019775">
    <property type="entry name" value="WD40_repeat_CS"/>
</dbReference>
<dbReference type="GO" id="GO:0005524">
    <property type="term" value="F:ATP binding"/>
    <property type="evidence" value="ECO:0007669"/>
    <property type="project" value="InterPro"/>
</dbReference>
<feature type="repeat" description="WD" evidence="3">
    <location>
        <begin position="539"/>
        <end position="573"/>
    </location>
</feature>
<dbReference type="PROSITE" id="PS00678">
    <property type="entry name" value="WD_REPEATS_1"/>
    <property type="match status" value="2"/>
</dbReference>
<comment type="caution">
    <text evidence="5">The sequence shown here is derived from an EMBL/GenBank/DDBJ whole genome shotgun (WGS) entry which is preliminary data.</text>
</comment>
<dbReference type="Pfam" id="PF00400">
    <property type="entry name" value="WD40"/>
    <property type="match status" value="7"/>
</dbReference>
<feature type="repeat" description="WD" evidence="3">
    <location>
        <begin position="574"/>
        <end position="615"/>
    </location>
</feature>
<evidence type="ECO:0000259" key="4">
    <source>
        <dbReference type="PROSITE" id="PS50011"/>
    </source>
</evidence>
<protein>
    <recommendedName>
        <fullName evidence="4">Protein kinase domain-containing protein</fullName>
    </recommendedName>
</protein>
<feature type="repeat" description="WD" evidence="3">
    <location>
        <begin position="448"/>
        <end position="489"/>
    </location>
</feature>